<dbReference type="FunFam" id="3.40.309.10:FF:000004">
    <property type="entry name" value="Succinate-semialdehyde dehydrogenase I"/>
    <property type="match status" value="1"/>
</dbReference>
<comment type="caution">
    <text evidence="6">The sequence shown here is derived from an EMBL/GenBank/DDBJ whole genome shotgun (WGS) entry which is preliminary data.</text>
</comment>
<dbReference type="EMBL" id="LWQS01000035">
    <property type="protein sequence ID" value="OAN47673.1"/>
    <property type="molecule type" value="Genomic_DNA"/>
</dbReference>
<organism evidence="6 7">
    <name type="scientific">Chloroflexus islandicus</name>
    <dbReference type="NCBI Taxonomy" id="1707952"/>
    <lineage>
        <taxon>Bacteria</taxon>
        <taxon>Bacillati</taxon>
        <taxon>Chloroflexota</taxon>
        <taxon>Chloroflexia</taxon>
        <taxon>Chloroflexales</taxon>
        <taxon>Chloroflexineae</taxon>
        <taxon>Chloroflexaceae</taxon>
        <taxon>Chloroflexus</taxon>
    </lineage>
</organism>
<dbReference type="PANTHER" id="PTHR43353:SF5">
    <property type="entry name" value="SUCCINATE-SEMIALDEHYDE DEHYDROGENASE, MITOCHONDRIAL"/>
    <property type="match status" value="1"/>
</dbReference>
<name>A0A178MGK8_9CHLR</name>
<dbReference type="NCBIfam" id="TIGR01780">
    <property type="entry name" value="SSADH"/>
    <property type="match status" value="1"/>
</dbReference>
<dbReference type="PROSITE" id="PS00687">
    <property type="entry name" value="ALDEHYDE_DEHYDR_GLU"/>
    <property type="match status" value="1"/>
</dbReference>
<dbReference type="GO" id="GO:0004777">
    <property type="term" value="F:succinate-semialdehyde dehydrogenase (NAD+) activity"/>
    <property type="evidence" value="ECO:0007669"/>
    <property type="project" value="TreeGrafter"/>
</dbReference>
<proteinExistence type="inferred from homology"/>
<dbReference type="OrthoDB" id="9762913at2"/>
<dbReference type="GO" id="GO:0009450">
    <property type="term" value="P:gamma-aminobutyric acid catabolic process"/>
    <property type="evidence" value="ECO:0007669"/>
    <property type="project" value="InterPro"/>
</dbReference>
<dbReference type="InterPro" id="IPR010102">
    <property type="entry name" value="Succ_semiAld_DH"/>
</dbReference>
<dbReference type="Proteomes" id="UP000078287">
    <property type="component" value="Unassembled WGS sequence"/>
</dbReference>
<dbReference type="InterPro" id="IPR016162">
    <property type="entry name" value="Ald_DH_N"/>
</dbReference>
<feature type="domain" description="Aldehyde dehydrogenase" evidence="5">
    <location>
        <begin position="22"/>
        <end position="482"/>
    </location>
</feature>
<sequence length="486" mass="51461">MTVAGEGPLATLPFRLLINGEWREAESGATFAVVNPANGTVLGYVPDAGVAETRLAIAAAVAAQPGWAATPAGERAALLRRVAGLMLERQQELATIMTLEQGKPLAEARGEIAYAASFLSWFAGEAERIYGMTIPASTNAKRIMVLRQPVGVVAMITPWNFPSAMITRKLGPALAAGCTVIAKPAEQTPLSALALGQLFTEAGAPPGVVNIITCQNPRPFADTIFADTRVRKISFTGSTEVGKELMRRSADTLKRVSLELGGNAPFIVFADADLDAAVRGAIASKFRNAGQTCVCANRIFVQRPIYAEFAERFAAEVARLTVGDGLQPGVNIGPLIDEQARRKVERHVHDALTAGARVVVGGGPAPLGGNFWLPTVLLDARSDMLVAREETFGPVAPLIPFDDEAEVIRMANDTPYGLAAYAFTRDVGRVWRLAEGLEYGIIGINDPIPSTAQAPFGGVKQSGIGREGGPTGIDEYLDIKYVSIGI</sequence>
<evidence type="ECO:0000256" key="3">
    <source>
        <dbReference type="PROSITE-ProRule" id="PRU10007"/>
    </source>
</evidence>
<protein>
    <submittedName>
        <fullName evidence="6">Succinate-semialdehyde dehydrogenase (NADP(+))</fullName>
    </submittedName>
</protein>
<evidence type="ECO:0000256" key="2">
    <source>
        <dbReference type="ARBA" id="ARBA00023002"/>
    </source>
</evidence>
<dbReference type="InterPro" id="IPR015590">
    <property type="entry name" value="Aldehyde_DH_dom"/>
</dbReference>
<dbReference type="STRING" id="1707952.A6A03_09500"/>
<gene>
    <name evidence="6" type="primary">gabD</name>
    <name evidence="6" type="ORF">A6A03_09500</name>
</gene>
<dbReference type="InterPro" id="IPR029510">
    <property type="entry name" value="Ald_DH_CS_GLU"/>
</dbReference>
<dbReference type="PANTHER" id="PTHR43353">
    <property type="entry name" value="SUCCINATE-SEMIALDEHYDE DEHYDROGENASE, MITOCHONDRIAL"/>
    <property type="match status" value="1"/>
</dbReference>
<dbReference type="InterPro" id="IPR016163">
    <property type="entry name" value="Ald_DH_C"/>
</dbReference>
<dbReference type="Pfam" id="PF00171">
    <property type="entry name" value="Aldedh"/>
    <property type="match status" value="1"/>
</dbReference>
<evidence type="ECO:0000313" key="6">
    <source>
        <dbReference type="EMBL" id="OAN47673.1"/>
    </source>
</evidence>
<evidence type="ECO:0000256" key="4">
    <source>
        <dbReference type="RuleBase" id="RU003345"/>
    </source>
</evidence>
<dbReference type="SUPFAM" id="SSF53720">
    <property type="entry name" value="ALDH-like"/>
    <property type="match status" value="1"/>
</dbReference>
<dbReference type="Gene3D" id="3.40.605.10">
    <property type="entry name" value="Aldehyde Dehydrogenase, Chain A, domain 1"/>
    <property type="match status" value="1"/>
</dbReference>
<keyword evidence="2 4" id="KW-0560">Oxidoreductase</keyword>
<evidence type="ECO:0000256" key="1">
    <source>
        <dbReference type="ARBA" id="ARBA00009986"/>
    </source>
</evidence>
<reference evidence="6 7" key="1">
    <citation type="submission" date="2016-04" db="EMBL/GenBank/DDBJ databases">
        <title>Chloroflexus islandicus sp. nov., a thermophilic filamentous anoxygenic phototrophic bacterium from geyser Strokkur (Iceland).</title>
        <authorList>
            <person name="Gaisin V.A."/>
            <person name="Kalashnikov A.M."/>
            <person name="Sukhacheva M.V."/>
            <person name="Grouzdev D.S."/>
            <person name="Ivanov T.M."/>
            <person name="Kuznetsov B."/>
            <person name="Gorlenko V.M."/>
        </authorList>
    </citation>
    <scope>NUCLEOTIDE SEQUENCE [LARGE SCALE GENOMIC DNA]</scope>
    <source>
        <strain evidence="7">isl-2</strain>
    </source>
</reference>
<keyword evidence="7" id="KW-1185">Reference proteome</keyword>
<dbReference type="InterPro" id="IPR016160">
    <property type="entry name" value="Ald_DH_CS_CYS"/>
</dbReference>
<dbReference type="Gene3D" id="3.40.309.10">
    <property type="entry name" value="Aldehyde Dehydrogenase, Chain A, domain 2"/>
    <property type="match status" value="1"/>
</dbReference>
<accession>A0A178MGK8</accession>
<dbReference type="InterPro" id="IPR050740">
    <property type="entry name" value="Aldehyde_DH_Superfamily"/>
</dbReference>
<dbReference type="PROSITE" id="PS00070">
    <property type="entry name" value="ALDEHYDE_DEHYDR_CYS"/>
    <property type="match status" value="1"/>
</dbReference>
<evidence type="ECO:0000259" key="5">
    <source>
        <dbReference type="Pfam" id="PF00171"/>
    </source>
</evidence>
<dbReference type="CDD" id="cd07103">
    <property type="entry name" value="ALDH_F5_SSADH_GabD"/>
    <property type="match status" value="1"/>
</dbReference>
<dbReference type="InterPro" id="IPR016161">
    <property type="entry name" value="Ald_DH/histidinol_DH"/>
</dbReference>
<dbReference type="RefSeq" id="WP_066783525.1">
    <property type="nucleotide sequence ID" value="NZ_LWQS01000035.1"/>
</dbReference>
<dbReference type="FunFam" id="3.40.605.10:FF:000026">
    <property type="entry name" value="Aldehyde dehydrogenase, putative"/>
    <property type="match status" value="1"/>
</dbReference>
<feature type="active site" evidence="3">
    <location>
        <position position="259"/>
    </location>
</feature>
<dbReference type="FunFam" id="3.40.605.10:FF:000005">
    <property type="entry name" value="Succinate-semialdehyde dehydrogenase I"/>
    <property type="match status" value="1"/>
</dbReference>
<dbReference type="AlphaFoldDB" id="A0A178MGK8"/>
<comment type="similarity">
    <text evidence="1 4">Belongs to the aldehyde dehydrogenase family.</text>
</comment>
<evidence type="ECO:0000313" key="7">
    <source>
        <dbReference type="Proteomes" id="UP000078287"/>
    </source>
</evidence>